<feature type="domain" description="NACHT-NTPase and P-loop NTPases N-terminal" evidence="2">
    <location>
        <begin position="10"/>
        <end position="130"/>
    </location>
</feature>
<sequence length="210" mass="22187">MSGAEVIGLISGIIGIVDVIIKVYGAAKDATGLPSSFRVVVRRLPLIKDTLETAAGGLDETESEVYFAALKGVLEACGEKADALEKIFRRVMVDQDATRAERYAAAVRTLGKGRKVEDLMDGVLGDLQTLSASCAVRAATRTQLRSLVEESKNISEKGLEDKQSPFIGNYGTGPQSIHTGNGDQNVNIGSGAQFNGNFTGPFTFSSPANC</sequence>
<comment type="caution">
    <text evidence="3">The sequence shown here is derived from an EMBL/GenBank/DDBJ whole genome shotgun (WGS) entry which is preliminary data.</text>
</comment>
<gene>
    <name evidence="3" type="ORF">JX265_010298</name>
</gene>
<feature type="compositionally biased region" description="Polar residues" evidence="1">
    <location>
        <begin position="172"/>
        <end position="183"/>
    </location>
</feature>
<protein>
    <recommendedName>
        <fullName evidence="2">NACHT-NTPase and P-loop NTPases N-terminal domain-containing protein</fullName>
    </recommendedName>
</protein>
<dbReference type="Proteomes" id="UP000829685">
    <property type="component" value="Unassembled WGS sequence"/>
</dbReference>
<evidence type="ECO:0000313" key="4">
    <source>
        <dbReference type="Proteomes" id="UP000829685"/>
    </source>
</evidence>
<dbReference type="InterPro" id="IPR031352">
    <property type="entry name" value="SesA"/>
</dbReference>
<reference evidence="3" key="1">
    <citation type="submission" date="2021-03" db="EMBL/GenBank/DDBJ databases">
        <title>Revisited historic fungal species revealed as producer of novel bioactive compounds through whole genome sequencing and comparative genomics.</title>
        <authorList>
            <person name="Vignolle G.A."/>
            <person name="Hochenegger N."/>
            <person name="Mach R.L."/>
            <person name="Mach-Aigner A.R."/>
            <person name="Javad Rahimi M."/>
            <person name="Salim K.A."/>
            <person name="Chan C.M."/>
            <person name="Lim L.B.L."/>
            <person name="Cai F."/>
            <person name="Druzhinina I.S."/>
            <person name="U'Ren J.M."/>
            <person name="Derntl C."/>
        </authorList>
    </citation>
    <scope>NUCLEOTIDE SEQUENCE</scope>
    <source>
        <strain evidence="3">TUCIM 5799</strain>
    </source>
</reference>
<dbReference type="Pfam" id="PF17107">
    <property type="entry name" value="SesA"/>
    <property type="match status" value="1"/>
</dbReference>
<keyword evidence="4" id="KW-1185">Reference proteome</keyword>
<dbReference type="EMBL" id="JAFIMR010000033">
    <property type="protein sequence ID" value="KAI1859849.1"/>
    <property type="molecule type" value="Genomic_DNA"/>
</dbReference>
<evidence type="ECO:0000259" key="2">
    <source>
        <dbReference type="Pfam" id="PF17107"/>
    </source>
</evidence>
<evidence type="ECO:0000256" key="1">
    <source>
        <dbReference type="SAM" id="MobiDB-lite"/>
    </source>
</evidence>
<feature type="compositionally biased region" description="Basic and acidic residues" evidence="1">
    <location>
        <begin position="153"/>
        <end position="163"/>
    </location>
</feature>
<accession>A0A9Q0AKL6</accession>
<feature type="region of interest" description="Disordered" evidence="1">
    <location>
        <begin position="153"/>
        <end position="183"/>
    </location>
</feature>
<dbReference type="AlphaFoldDB" id="A0A9Q0AKL6"/>
<proteinExistence type="predicted"/>
<organism evidence="3 4">
    <name type="scientific">Neoarthrinium moseri</name>
    <dbReference type="NCBI Taxonomy" id="1658444"/>
    <lineage>
        <taxon>Eukaryota</taxon>
        <taxon>Fungi</taxon>
        <taxon>Dikarya</taxon>
        <taxon>Ascomycota</taxon>
        <taxon>Pezizomycotina</taxon>
        <taxon>Sordariomycetes</taxon>
        <taxon>Xylariomycetidae</taxon>
        <taxon>Amphisphaeriales</taxon>
        <taxon>Apiosporaceae</taxon>
        <taxon>Neoarthrinium</taxon>
    </lineage>
</organism>
<name>A0A9Q0AKL6_9PEZI</name>
<evidence type="ECO:0000313" key="3">
    <source>
        <dbReference type="EMBL" id="KAI1859849.1"/>
    </source>
</evidence>